<dbReference type="Pfam" id="PF07734">
    <property type="entry name" value="FBA_1"/>
    <property type="match status" value="1"/>
</dbReference>
<dbReference type="EMBL" id="AYRZ02000008">
    <property type="protein sequence ID" value="PHT74010.1"/>
    <property type="molecule type" value="Genomic_DNA"/>
</dbReference>
<evidence type="ECO:0000313" key="2">
    <source>
        <dbReference type="EMBL" id="PHT74010.1"/>
    </source>
</evidence>
<reference evidence="2 3" key="2">
    <citation type="journal article" date="2017" name="Genome Biol.">
        <title>New reference genome sequences of hot pepper reveal the massive evolution of plant disease-resistance genes by retroduplication.</title>
        <authorList>
            <person name="Kim S."/>
            <person name="Park J."/>
            <person name="Yeom S.I."/>
            <person name="Kim Y.M."/>
            <person name="Seo E."/>
            <person name="Kim K.T."/>
            <person name="Kim M.S."/>
            <person name="Lee J.M."/>
            <person name="Cheong K."/>
            <person name="Shin H.S."/>
            <person name="Kim S.B."/>
            <person name="Han K."/>
            <person name="Lee J."/>
            <person name="Park M."/>
            <person name="Lee H.A."/>
            <person name="Lee H.Y."/>
            <person name="Lee Y."/>
            <person name="Oh S."/>
            <person name="Lee J.H."/>
            <person name="Choi E."/>
            <person name="Choi E."/>
            <person name="Lee S.E."/>
            <person name="Jeon J."/>
            <person name="Kim H."/>
            <person name="Choi G."/>
            <person name="Song H."/>
            <person name="Lee J."/>
            <person name="Lee S.C."/>
            <person name="Kwon J.K."/>
            <person name="Lee H.Y."/>
            <person name="Koo N."/>
            <person name="Hong Y."/>
            <person name="Kim R.W."/>
            <person name="Kang W.H."/>
            <person name="Huh J.H."/>
            <person name="Kang B.C."/>
            <person name="Yang T.J."/>
            <person name="Lee Y.H."/>
            <person name="Bennetzen J.L."/>
            <person name="Choi D."/>
        </authorList>
    </citation>
    <scope>NUCLEOTIDE SEQUENCE [LARGE SCALE GENOMIC DNA]</scope>
    <source>
        <strain evidence="3">cv. CM334</strain>
    </source>
</reference>
<dbReference type="Proteomes" id="UP000222542">
    <property type="component" value="Unassembled WGS sequence"/>
</dbReference>
<dbReference type="AlphaFoldDB" id="A0A2G2YW71"/>
<reference evidence="2 3" key="1">
    <citation type="journal article" date="2014" name="Nat. Genet.">
        <title>Genome sequence of the hot pepper provides insights into the evolution of pungency in Capsicum species.</title>
        <authorList>
            <person name="Kim S."/>
            <person name="Park M."/>
            <person name="Yeom S.I."/>
            <person name="Kim Y.M."/>
            <person name="Lee J.M."/>
            <person name="Lee H.A."/>
            <person name="Seo E."/>
            <person name="Choi J."/>
            <person name="Cheong K."/>
            <person name="Kim K.T."/>
            <person name="Jung K."/>
            <person name="Lee G.W."/>
            <person name="Oh S.K."/>
            <person name="Bae C."/>
            <person name="Kim S.B."/>
            <person name="Lee H.Y."/>
            <person name="Kim S.Y."/>
            <person name="Kim M.S."/>
            <person name="Kang B.C."/>
            <person name="Jo Y.D."/>
            <person name="Yang H.B."/>
            <person name="Jeong H.J."/>
            <person name="Kang W.H."/>
            <person name="Kwon J.K."/>
            <person name="Shin C."/>
            <person name="Lim J.Y."/>
            <person name="Park J.H."/>
            <person name="Huh J.H."/>
            <person name="Kim J.S."/>
            <person name="Kim B.D."/>
            <person name="Cohen O."/>
            <person name="Paran I."/>
            <person name="Suh M.C."/>
            <person name="Lee S.B."/>
            <person name="Kim Y.K."/>
            <person name="Shin Y."/>
            <person name="Noh S.J."/>
            <person name="Park J."/>
            <person name="Seo Y.S."/>
            <person name="Kwon S.Y."/>
            <person name="Kim H.A."/>
            <person name="Park J.M."/>
            <person name="Kim H.J."/>
            <person name="Choi S.B."/>
            <person name="Bosland P.W."/>
            <person name="Reeves G."/>
            <person name="Jo S.H."/>
            <person name="Lee B.W."/>
            <person name="Cho H.T."/>
            <person name="Choi H.S."/>
            <person name="Lee M.S."/>
            <person name="Yu Y."/>
            <person name="Do Choi Y."/>
            <person name="Park B.S."/>
            <person name="van Deynze A."/>
            <person name="Ashrafi H."/>
            <person name="Hill T."/>
            <person name="Kim W.T."/>
            <person name="Pai H.S."/>
            <person name="Ahn H.K."/>
            <person name="Yeam I."/>
            <person name="Giovannoni J.J."/>
            <person name="Rose J.K."/>
            <person name="Sorensen I."/>
            <person name="Lee S.J."/>
            <person name="Kim R.W."/>
            <person name="Choi I.Y."/>
            <person name="Choi B.S."/>
            <person name="Lim J.S."/>
            <person name="Lee Y.H."/>
            <person name="Choi D."/>
        </authorList>
    </citation>
    <scope>NUCLEOTIDE SEQUENCE [LARGE SCALE GENOMIC DNA]</scope>
    <source>
        <strain evidence="3">cv. CM334</strain>
    </source>
</reference>
<dbReference type="InterPro" id="IPR006527">
    <property type="entry name" value="F-box-assoc_dom_typ1"/>
</dbReference>
<keyword evidence="3" id="KW-1185">Reference proteome</keyword>
<dbReference type="PANTHER" id="PTHR31790:SF294">
    <property type="entry name" value="F-BOX PROTEIN CPR30-LIKE ISOFORM X1"/>
    <property type="match status" value="1"/>
</dbReference>
<protein>
    <recommendedName>
        <fullName evidence="1">F-box associated beta-propeller type 1 domain-containing protein</fullName>
    </recommendedName>
</protein>
<dbReference type="InterPro" id="IPR017451">
    <property type="entry name" value="F-box-assoc_interact_dom"/>
</dbReference>
<dbReference type="InterPro" id="IPR052361">
    <property type="entry name" value="F-box_domain"/>
</dbReference>
<dbReference type="Gramene" id="PHT74010">
    <property type="protein sequence ID" value="PHT74010"/>
    <property type="gene ID" value="T459_21287"/>
</dbReference>
<sequence>MLLLWNPSTRESIKLPTQYLKSPPEKYLYGLGYDSTSHDYKITQIDAFEECDDGIPDEILAIKSASRRKTSEYAGGICAIQTRLREFCLAFVEGAFHWEVINTRCVVSFNISNETNEKMPLPVTPYTNSGRKTLLSS</sequence>
<name>A0A2G2YW71_CAPAN</name>
<evidence type="ECO:0000313" key="3">
    <source>
        <dbReference type="Proteomes" id="UP000222542"/>
    </source>
</evidence>
<feature type="domain" description="F-box associated beta-propeller type 1" evidence="1">
    <location>
        <begin position="2"/>
        <end position="129"/>
    </location>
</feature>
<organism evidence="2 3">
    <name type="scientific">Capsicum annuum</name>
    <name type="common">Capsicum pepper</name>
    <dbReference type="NCBI Taxonomy" id="4072"/>
    <lineage>
        <taxon>Eukaryota</taxon>
        <taxon>Viridiplantae</taxon>
        <taxon>Streptophyta</taxon>
        <taxon>Embryophyta</taxon>
        <taxon>Tracheophyta</taxon>
        <taxon>Spermatophyta</taxon>
        <taxon>Magnoliopsida</taxon>
        <taxon>eudicotyledons</taxon>
        <taxon>Gunneridae</taxon>
        <taxon>Pentapetalae</taxon>
        <taxon>asterids</taxon>
        <taxon>lamiids</taxon>
        <taxon>Solanales</taxon>
        <taxon>Solanaceae</taxon>
        <taxon>Solanoideae</taxon>
        <taxon>Capsiceae</taxon>
        <taxon>Capsicum</taxon>
    </lineage>
</organism>
<comment type="caution">
    <text evidence="2">The sequence shown here is derived from an EMBL/GenBank/DDBJ whole genome shotgun (WGS) entry which is preliminary data.</text>
</comment>
<gene>
    <name evidence="2" type="ORF">T459_21287</name>
</gene>
<evidence type="ECO:0000259" key="1">
    <source>
        <dbReference type="Pfam" id="PF07734"/>
    </source>
</evidence>
<accession>A0A2G2YW71</accession>
<dbReference type="OMA" id="WEVINTR"/>
<dbReference type="PANTHER" id="PTHR31790">
    <property type="entry name" value="OS02G0783600 PROTEIN"/>
    <property type="match status" value="1"/>
</dbReference>
<dbReference type="NCBIfam" id="TIGR01640">
    <property type="entry name" value="F_box_assoc_1"/>
    <property type="match status" value="1"/>
</dbReference>
<proteinExistence type="predicted"/>